<keyword evidence="2 5" id="KW-1133">Transmembrane helix</keyword>
<feature type="transmembrane region" description="Helical" evidence="5">
    <location>
        <begin position="131"/>
        <end position="150"/>
    </location>
</feature>
<keyword evidence="8" id="KW-1185">Reference proteome</keyword>
<protein>
    <submittedName>
        <fullName evidence="7">Predicted arabinose efflux permease, MFS family</fullName>
    </submittedName>
</protein>
<dbReference type="InterPro" id="IPR047200">
    <property type="entry name" value="MFS_YcaD-like"/>
</dbReference>
<proteinExistence type="predicted"/>
<evidence type="ECO:0000313" key="8">
    <source>
        <dbReference type="Proteomes" id="UP000242642"/>
    </source>
</evidence>
<feature type="compositionally biased region" description="Polar residues" evidence="4">
    <location>
        <begin position="429"/>
        <end position="456"/>
    </location>
</feature>
<evidence type="ECO:0000313" key="7">
    <source>
        <dbReference type="EMBL" id="SES97343.1"/>
    </source>
</evidence>
<sequence>MKLSIFAFPALFIATLLMLTATGFFNTYVSLYLDKLNVSTILIGANIACYYFGMVLGAKIGQLLIAFFGHIRTFVACAGICTIVILAHILIQHIYLWMGFRFILGMAMMAQYMVIESWLNEQSDSKNRGAVFSGYMIAVNMGLILGQYFLRYLPELSITQLVIVAMLFAGSLIPVATTRKIHPNAIIVAPLEIRYFLKTTTPALLTVAVGGMLVGSFFGLAPIYAQSAGFSVNDSSQFIAVAIIAGFLVQWPMGWLSDRVNRTKLIQVNACLLAFLSIPLWFGAYWSEIILLVIIFAVGVFLFTLYPIAVALANDNIASTKRVALSGLLLAIFGVGAGIGPIASGIVMDYFSAKALFVVFFVMGLALFGLLFILKSNPCEEIEEGIEKTAHVPEYPMSSAILDPRIEPETVPDEAKIILDHIEPRETEVPTSIDEQSSKQMLSDSNTDAENSQFTDESGELKNDKKHE</sequence>
<dbReference type="STRING" id="1123402.SAMN02583745_01045"/>
<evidence type="ECO:0000256" key="3">
    <source>
        <dbReference type="ARBA" id="ARBA00023136"/>
    </source>
</evidence>
<dbReference type="InterPro" id="IPR036259">
    <property type="entry name" value="MFS_trans_sf"/>
</dbReference>
<feature type="transmembrane region" description="Helical" evidence="5">
    <location>
        <begin position="73"/>
        <end position="91"/>
    </location>
</feature>
<dbReference type="PANTHER" id="PTHR23521">
    <property type="entry name" value="TRANSPORTER MFS SUPERFAMILY"/>
    <property type="match status" value="1"/>
</dbReference>
<dbReference type="AlphaFoldDB" id="A0A1I0AT40"/>
<dbReference type="Gene3D" id="1.20.1250.20">
    <property type="entry name" value="MFS general substrate transporter like domains"/>
    <property type="match status" value="2"/>
</dbReference>
<dbReference type="InterPro" id="IPR020846">
    <property type="entry name" value="MFS_dom"/>
</dbReference>
<dbReference type="PROSITE" id="PS50850">
    <property type="entry name" value="MFS"/>
    <property type="match status" value="1"/>
</dbReference>
<evidence type="ECO:0000259" key="6">
    <source>
        <dbReference type="PROSITE" id="PS50850"/>
    </source>
</evidence>
<gene>
    <name evidence="7" type="ORF">SAMN02583745_01045</name>
</gene>
<dbReference type="InterPro" id="IPR011701">
    <property type="entry name" value="MFS"/>
</dbReference>
<feature type="transmembrane region" description="Helical" evidence="5">
    <location>
        <begin position="355"/>
        <end position="374"/>
    </location>
</feature>
<reference evidence="8" key="1">
    <citation type="submission" date="2016-10" db="EMBL/GenBank/DDBJ databases">
        <authorList>
            <person name="Varghese N."/>
            <person name="Submissions S."/>
        </authorList>
    </citation>
    <scope>NUCLEOTIDE SEQUENCE [LARGE SCALE GENOMIC DNA]</scope>
    <source>
        <strain evidence="8">DSM 18579</strain>
    </source>
</reference>
<dbReference type="SUPFAM" id="SSF103473">
    <property type="entry name" value="MFS general substrate transporter"/>
    <property type="match status" value="1"/>
</dbReference>
<evidence type="ECO:0000256" key="5">
    <source>
        <dbReference type="SAM" id="Phobius"/>
    </source>
</evidence>
<name>A0A1I0AT40_9GAMM</name>
<dbReference type="RefSeq" id="WP_093318361.1">
    <property type="nucleotide sequence ID" value="NZ_FOHV01000006.1"/>
</dbReference>
<feature type="transmembrane region" description="Helical" evidence="5">
    <location>
        <begin position="41"/>
        <end position="61"/>
    </location>
</feature>
<keyword evidence="3 5" id="KW-0472">Membrane</keyword>
<feature type="transmembrane region" description="Helical" evidence="5">
    <location>
        <begin position="203"/>
        <end position="224"/>
    </location>
</feature>
<organism evidence="7 8">
    <name type="scientific">Thorsellia anophelis DSM 18579</name>
    <dbReference type="NCBI Taxonomy" id="1123402"/>
    <lineage>
        <taxon>Bacteria</taxon>
        <taxon>Pseudomonadati</taxon>
        <taxon>Pseudomonadota</taxon>
        <taxon>Gammaproteobacteria</taxon>
        <taxon>Enterobacterales</taxon>
        <taxon>Thorselliaceae</taxon>
        <taxon>Thorsellia</taxon>
    </lineage>
</organism>
<dbReference type="GO" id="GO:0005886">
    <property type="term" value="C:plasma membrane"/>
    <property type="evidence" value="ECO:0007669"/>
    <property type="project" value="TreeGrafter"/>
</dbReference>
<feature type="domain" description="Major facilitator superfamily (MFS) profile" evidence="6">
    <location>
        <begin position="7"/>
        <end position="381"/>
    </location>
</feature>
<dbReference type="Proteomes" id="UP000242642">
    <property type="component" value="Unassembled WGS sequence"/>
</dbReference>
<feature type="transmembrane region" description="Helical" evidence="5">
    <location>
        <begin position="289"/>
        <end position="311"/>
    </location>
</feature>
<dbReference type="PANTHER" id="PTHR23521:SF3">
    <property type="entry name" value="MFS TRANSPORTER"/>
    <property type="match status" value="1"/>
</dbReference>
<feature type="region of interest" description="Disordered" evidence="4">
    <location>
        <begin position="421"/>
        <end position="468"/>
    </location>
</feature>
<evidence type="ECO:0000256" key="2">
    <source>
        <dbReference type="ARBA" id="ARBA00022989"/>
    </source>
</evidence>
<dbReference type="CDD" id="cd17477">
    <property type="entry name" value="MFS_YcaD_like"/>
    <property type="match status" value="1"/>
</dbReference>
<feature type="transmembrane region" description="Helical" evidence="5">
    <location>
        <begin position="265"/>
        <end position="283"/>
    </location>
</feature>
<evidence type="ECO:0000256" key="4">
    <source>
        <dbReference type="SAM" id="MobiDB-lite"/>
    </source>
</evidence>
<keyword evidence="1 5" id="KW-0812">Transmembrane</keyword>
<accession>A0A1I0AT40</accession>
<dbReference type="Pfam" id="PF07690">
    <property type="entry name" value="MFS_1"/>
    <property type="match status" value="1"/>
</dbReference>
<dbReference type="OrthoDB" id="9810614at2"/>
<feature type="transmembrane region" description="Helical" evidence="5">
    <location>
        <begin position="323"/>
        <end position="343"/>
    </location>
</feature>
<dbReference type="GO" id="GO:0022857">
    <property type="term" value="F:transmembrane transporter activity"/>
    <property type="evidence" value="ECO:0007669"/>
    <property type="project" value="InterPro"/>
</dbReference>
<feature type="transmembrane region" description="Helical" evidence="5">
    <location>
        <begin position="156"/>
        <end position="176"/>
    </location>
</feature>
<feature type="transmembrane region" description="Helical" evidence="5">
    <location>
        <begin position="236"/>
        <end position="253"/>
    </location>
</feature>
<feature type="compositionally biased region" description="Basic and acidic residues" evidence="4">
    <location>
        <begin position="459"/>
        <end position="468"/>
    </location>
</feature>
<evidence type="ECO:0000256" key="1">
    <source>
        <dbReference type="ARBA" id="ARBA00022692"/>
    </source>
</evidence>
<feature type="transmembrane region" description="Helical" evidence="5">
    <location>
        <begin position="97"/>
        <end position="119"/>
    </location>
</feature>
<dbReference type="EMBL" id="FOHV01000006">
    <property type="protein sequence ID" value="SES97343.1"/>
    <property type="molecule type" value="Genomic_DNA"/>
</dbReference>